<dbReference type="EMBL" id="BK059104">
    <property type="protein sequence ID" value="DAE30417.1"/>
    <property type="molecule type" value="Genomic_DNA"/>
</dbReference>
<sequence length="171" mass="20174">MAGYNGWSMSNNAVAAYEDGEKPLSKWTKANIFDTIKDTEIELKCSIEKLRRLPIKVLKEVCLRYSSWHHTSNHYNKTEFYSLDINRIENLTDDKIEELLLDYKKEKRMESKPSEERWECVFLEWSGTRKHPVVTEVIEEGIIKGNWFYRKDGSKKKTTANGFRFIKILEG</sequence>
<proteinExistence type="predicted"/>
<protein>
    <submittedName>
        <fullName evidence="1">Uncharacterized protein</fullName>
    </submittedName>
</protein>
<evidence type="ECO:0000313" key="1">
    <source>
        <dbReference type="EMBL" id="DAE30417.1"/>
    </source>
</evidence>
<accession>A0A8S5RH55</accession>
<reference evidence="1" key="1">
    <citation type="journal article" date="2021" name="Proc. Natl. Acad. Sci. U.S.A.">
        <title>A Catalog of Tens of Thousands of Viruses from Human Metagenomes Reveals Hidden Associations with Chronic Diseases.</title>
        <authorList>
            <person name="Tisza M.J."/>
            <person name="Buck C.B."/>
        </authorList>
    </citation>
    <scope>NUCLEOTIDE SEQUENCE</scope>
    <source>
        <strain evidence="1">Ctiha2</strain>
    </source>
</reference>
<organism evidence="1">
    <name type="scientific">virus sp. ctiha2</name>
    <dbReference type="NCBI Taxonomy" id="2827299"/>
    <lineage>
        <taxon>Viruses</taxon>
    </lineage>
</organism>
<name>A0A8S5RH55_9VIRU</name>